<evidence type="ECO:0000313" key="2">
    <source>
        <dbReference type="EMBL" id="KAJ0191280.1"/>
    </source>
</evidence>
<feature type="domain" description="MULE transposase" evidence="1">
    <location>
        <begin position="4"/>
        <end position="54"/>
    </location>
</feature>
<gene>
    <name evidence="2" type="ORF">LSAT_V11C800421720</name>
</gene>
<comment type="caution">
    <text evidence="2">The sequence shown here is derived from an EMBL/GenBank/DDBJ whole genome shotgun (WGS) entry which is preliminary data.</text>
</comment>
<dbReference type="EMBL" id="NBSK02000008">
    <property type="protein sequence ID" value="KAJ0191280.1"/>
    <property type="molecule type" value="Genomic_DNA"/>
</dbReference>
<keyword evidence="3" id="KW-1185">Reference proteome</keyword>
<protein>
    <recommendedName>
        <fullName evidence="1">MULE transposase domain-containing protein</fullName>
    </recommendedName>
</protein>
<reference evidence="2 3" key="1">
    <citation type="journal article" date="2017" name="Nat. Commun.">
        <title>Genome assembly with in vitro proximity ligation data and whole-genome triplication in lettuce.</title>
        <authorList>
            <person name="Reyes-Chin-Wo S."/>
            <person name="Wang Z."/>
            <person name="Yang X."/>
            <person name="Kozik A."/>
            <person name="Arikit S."/>
            <person name="Song C."/>
            <person name="Xia L."/>
            <person name="Froenicke L."/>
            <person name="Lavelle D.O."/>
            <person name="Truco M.J."/>
            <person name="Xia R."/>
            <person name="Zhu S."/>
            <person name="Xu C."/>
            <person name="Xu H."/>
            <person name="Xu X."/>
            <person name="Cox K."/>
            <person name="Korf I."/>
            <person name="Meyers B.C."/>
            <person name="Michelmore R.W."/>
        </authorList>
    </citation>
    <scope>NUCLEOTIDE SEQUENCE [LARGE SCALE GENOMIC DNA]</scope>
    <source>
        <strain evidence="3">cv. Salinas</strain>
        <tissue evidence="2">Seedlings</tissue>
    </source>
</reference>
<dbReference type="Pfam" id="PF10551">
    <property type="entry name" value="MULE"/>
    <property type="match status" value="1"/>
</dbReference>
<organism evidence="2 3">
    <name type="scientific">Lactuca sativa</name>
    <name type="common">Garden lettuce</name>
    <dbReference type="NCBI Taxonomy" id="4236"/>
    <lineage>
        <taxon>Eukaryota</taxon>
        <taxon>Viridiplantae</taxon>
        <taxon>Streptophyta</taxon>
        <taxon>Embryophyta</taxon>
        <taxon>Tracheophyta</taxon>
        <taxon>Spermatophyta</taxon>
        <taxon>Magnoliopsida</taxon>
        <taxon>eudicotyledons</taxon>
        <taxon>Gunneridae</taxon>
        <taxon>Pentapetalae</taxon>
        <taxon>asterids</taxon>
        <taxon>campanulids</taxon>
        <taxon>Asterales</taxon>
        <taxon>Asteraceae</taxon>
        <taxon>Cichorioideae</taxon>
        <taxon>Cichorieae</taxon>
        <taxon>Lactucinae</taxon>
        <taxon>Lactuca</taxon>
    </lineage>
</organism>
<name>A0A9R1UQU6_LACSA</name>
<evidence type="ECO:0000313" key="3">
    <source>
        <dbReference type="Proteomes" id="UP000235145"/>
    </source>
</evidence>
<accession>A0A9R1UQU6</accession>
<proteinExistence type="predicted"/>
<dbReference type="AlphaFoldDB" id="A0A9R1UQU6"/>
<evidence type="ECO:0000259" key="1">
    <source>
        <dbReference type="Pfam" id="PF10551"/>
    </source>
</evidence>
<sequence length="210" mass="24392">MVGESWIWFLSRLKECIGDMPFLVIMLDRANSIEMTIQDVFPKTYHGLCCHHLLRRALNEDYHTRLDKIVFEKWSMSCFHVVWYNIMTSNNVVSINSLSRDQLCNNNRVNDVMLELKAKKKVLLSTLRRLSIRGSTNPRVSVYTRLIKAYEVTNQMKNEMKIIRYTLFSCYGGIQGIEISTLQYIGVIVFHNGNISIDVYRVCVSCASFS</sequence>
<dbReference type="InterPro" id="IPR018289">
    <property type="entry name" value="MULE_transposase_dom"/>
</dbReference>
<dbReference type="Proteomes" id="UP000235145">
    <property type="component" value="Unassembled WGS sequence"/>
</dbReference>